<keyword evidence="2" id="KW-1185">Reference proteome</keyword>
<dbReference type="EMBL" id="CP003154">
    <property type="protein sequence ID" value="AFL75631.1"/>
    <property type="molecule type" value="Genomic_DNA"/>
</dbReference>
<dbReference type="STRING" id="765911.Thivi_3788"/>
<dbReference type="RefSeq" id="WP_014780022.1">
    <property type="nucleotide sequence ID" value="NC_018012.1"/>
</dbReference>
<proteinExistence type="predicted"/>
<evidence type="ECO:0000313" key="1">
    <source>
        <dbReference type="EMBL" id="AFL75631.1"/>
    </source>
</evidence>
<sequence>MGGSLVGRIAAVALTIGSMVCARIALAEDPCLKQVFGRYCLGGEVDPLLQSVPAPAVSQAAADSLALIFPDGENQLYVLAFSRRIYKVVRAYGVSTQLRFDDTYRLLREKYGPGEDRSQFPEYASTPAARLAAIRRGEGRAVHQWMPSPTWHIELSWTRELGISLSYVANALSASRAARIESGL</sequence>
<evidence type="ECO:0000313" key="2">
    <source>
        <dbReference type="Proteomes" id="UP000006062"/>
    </source>
</evidence>
<protein>
    <submittedName>
        <fullName evidence="1">Uncharacterized protein</fullName>
    </submittedName>
</protein>
<dbReference type="Proteomes" id="UP000006062">
    <property type="component" value="Chromosome"/>
</dbReference>
<accession>I3YF63</accession>
<dbReference type="eggNOG" id="ENOG50304SH">
    <property type="taxonomic scope" value="Bacteria"/>
</dbReference>
<gene>
    <name evidence="1" type="ordered locus">Thivi_3788</name>
</gene>
<name>I3YF63_THIV6</name>
<dbReference type="OrthoDB" id="5765394at2"/>
<dbReference type="HOGENOM" id="CLU_1467586_0_0_6"/>
<organism evidence="1 2">
    <name type="scientific">Thiocystis violascens (strain ATCC 17096 / DSM 198 / 6111)</name>
    <name type="common">Chromatium violascens</name>
    <dbReference type="NCBI Taxonomy" id="765911"/>
    <lineage>
        <taxon>Bacteria</taxon>
        <taxon>Pseudomonadati</taxon>
        <taxon>Pseudomonadota</taxon>
        <taxon>Gammaproteobacteria</taxon>
        <taxon>Chromatiales</taxon>
        <taxon>Chromatiaceae</taxon>
        <taxon>Thiocystis</taxon>
    </lineage>
</organism>
<dbReference type="KEGG" id="tvi:Thivi_3788"/>
<dbReference type="AlphaFoldDB" id="I3YF63"/>
<reference evidence="1 2" key="1">
    <citation type="submission" date="2012-06" db="EMBL/GenBank/DDBJ databases">
        <title>Complete sequence of Thiocystis violascens DSM 198.</title>
        <authorList>
            <consortium name="US DOE Joint Genome Institute"/>
            <person name="Lucas S."/>
            <person name="Han J."/>
            <person name="Lapidus A."/>
            <person name="Cheng J.-F."/>
            <person name="Goodwin L."/>
            <person name="Pitluck S."/>
            <person name="Peters L."/>
            <person name="Ovchinnikova G."/>
            <person name="Teshima H."/>
            <person name="Detter J.C."/>
            <person name="Han C."/>
            <person name="Tapia R."/>
            <person name="Land M."/>
            <person name="Hauser L."/>
            <person name="Kyrpides N."/>
            <person name="Ivanova N."/>
            <person name="Pagani I."/>
            <person name="Vogl K."/>
            <person name="Liu Z."/>
            <person name="Frigaard N.-U."/>
            <person name="Bryant D."/>
            <person name="Woyke T."/>
        </authorList>
    </citation>
    <scope>NUCLEOTIDE SEQUENCE [LARGE SCALE GENOMIC DNA]</scope>
    <source>
        <strain evidence="2">ATCC 17096 / DSM 198 / 6111</strain>
    </source>
</reference>